<dbReference type="GO" id="GO:0070131">
    <property type="term" value="P:positive regulation of mitochondrial translation"/>
    <property type="evidence" value="ECO:0007669"/>
    <property type="project" value="TreeGrafter"/>
</dbReference>
<name>A0A9W9P571_PENCI</name>
<sequence length="436" mass="48978">MFARSAICSACKRLVTLRVSRQPQNQYLHASSALALPRRRDFFTFNAQLAQKQSHKNDESAETLELQKQRKRSARAPAAPTSLRRVAVEAQRSRDGYLSKAQLKEQGIHQTKIVTAYAVAEQFDIRQVRDILQEKGYEPDPLGTGLYPQVVHIQVPIDSIRRAANPNTADLSSNEVGDIFVFPSGTVVAWALPEGFTSFLATRTLLPASEGAHVDDIETEDLEFVEDSTRENSSIKGDTIILGTKSGNDGLGLPLAAQQSIDTVLTKVAFSSGLARSTKLAVLESLLSNYFESTRTIPTLLSKGSRLPYTRDFILRKTGQLLSVRAQLNLYSELTDSLPDIFWDSRHELGLEGYYEQVGRALDVGIRIKLLNEKMDYAQEIASVLRERLSETHGLRLEWIIILLIAVEVGFEVLRLWKERVHEQEEKSRRKDETRV</sequence>
<dbReference type="AlphaFoldDB" id="A0A9W9P571"/>
<dbReference type="InterPro" id="IPR003734">
    <property type="entry name" value="DUF155"/>
</dbReference>
<organism evidence="4 5">
    <name type="scientific">Penicillium citrinum</name>
    <dbReference type="NCBI Taxonomy" id="5077"/>
    <lineage>
        <taxon>Eukaryota</taxon>
        <taxon>Fungi</taxon>
        <taxon>Dikarya</taxon>
        <taxon>Ascomycota</taxon>
        <taxon>Pezizomycotina</taxon>
        <taxon>Eurotiomycetes</taxon>
        <taxon>Eurotiomycetidae</taxon>
        <taxon>Eurotiales</taxon>
        <taxon>Aspergillaceae</taxon>
        <taxon>Penicillium</taxon>
    </lineage>
</organism>
<gene>
    <name evidence="4" type="ORF">N7469_004748</name>
</gene>
<keyword evidence="5" id="KW-1185">Reference proteome</keyword>
<evidence type="ECO:0000256" key="2">
    <source>
        <dbReference type="SAM" id="MobiDB-lite"/>
    </source>
</evidence>
<evidence type="ECO:0000313" key="4">
    <source>
        <dbReference type="EMBL" id="KAJ5235580.1"/>
    </source>
</evidence>
<comment type="caution">
    <text evidence="4">The sequence shown here is derived from an EMBL/GenBank/DDBJ whole genome shotgun (WGS) entry which is preliminary data.</text>
</comment>
<dbReference type="InterPro" id="IPR051624">
    <property type="entry name" value="RMD1/Sad1-interacting"/>
</dbReference>
<dbReference type="GO" id="GO:0005739">
    <property type="term" value="C:mitochondrion"/>
    <property type="evidence" value="ECO:0007669"/>
    <property type="project" value="UniProtKB-ARBA"/>
</dbReference>
<reference evidence="4" key="1">
    <citation type="submission" date="2022-11" db="EMBL/GenBank/DDBJ databases">
        <authorList>
            <person name="Petersen C."/>
        </authorList>
    </citation>
    <scope>NUCLEOTIDE SEQUENCE</scope>
    <source>
        <strain evidence="4">IBT 23319</strain>
    </source>
</reference>
<feature type="domain" description="DUF155" evidence="3">
    <location>
        <begin position="179"/>
        <end position="372"/>
    </location>
</feature>
<evidence type="ECO:0000313" key="5">
    <source>
        <dbReference type="Proteomes" id="UP001147733"/>
    </source>
</evidence>
<evidence type="ECO:0000256" key="1">
    <source>
        <dbReference type="ARBA" id="ARBA00008306"/>
    </source>
</evidence>
<dbReference type="PANTHER" id="PTHR16255">
    <property type="entry name" value="REQUIRED FOR MEIOTIC NUCLEAR DIVISION PROTEIN 1 HOMOLOG"/>
    <property type="match status" value="1"/>
</dbReference>
<dbReference type="EMBL" id="JAPQKT010000003">
    <property type="protein sequence ID" value="KAJ5235580.1"/>
    <property type="molecule type" value="Genomic_DNA"/>
</dbReference>
<feature type="region of interest" description="Disordered" evidence="2">
    <location>
        <begin position="53"/>
        <end position="86"/>
    </location>
</feature>
<dbReference type="GeneID" id="81382835"/>
<dbReference type="OrthoDB" id="242766at2759"/>
<accession>A0A9W9P571</accession>
<reference evidence="4" key="2">
    <citation type="journal article" date="2023" name="IMA Fungus">
        <title>Comparative genomic study of the Penicillium genus elucidates a diverse pangenome and 15 lateral gene transfer events.</title>
        <authorList>
            <person name="Petersen C."/>
            <person name="Sorensen T."/>
            <person name="Nielsen M.R."/>
            <person name="Sondergaard T.E."/>
            <person name="Sorensen J.L."/>
            <person name="Fitzpatrick D.A."/>
            <person name="Frisvad J.C."/>
            <person name="Nielsen K.L."/>
        </authorList>
    </citation>
    <scope>NUCLEOTIDE SEQUENCE</scope>
    <source>
        <strain evidence="4">IBT 23319</strain>
    </source>
</reference>
<proteinExistence type="inferred from homology"/>
<dbReference type="PANTHER" id="PTHR16255:SF1">
    <property type="entry name" value="REQUIRED FOR MEIOTIC NUCLEAR DIVISION PROTEIN 1 HOMOLOG"/>
    <property type="match status" value="1"/>
</dbReference>
<protein>
    <recommendedName>
        <fullName evidence="3">DUF155 domain-containing protein</fullName>
    </recommendedName>
</protein>
<comment type="similarity">
    <text evidence="1">Belongs to the RMD1/sif2 family.</text>
</comment>
<dbReference type="Proteomes" id="UP001147733">
    <property type="component" value="Unassembled WGS sequence"/>
</dbReference>
<dbReference type="Pfam" id="PF02582">
    <property type="entry name" value="DUF155"/>
    <property type="match status" value="1"/>
</dbReference>
<dbReference type="RefSeq" id="XP_056503080.1">
    <property type="nucleotide sequence ID" value="XM_056643668.1"/>
</dbReference>
<evidence type="ECO:0000259" key="3">
    <source>
        <dbReference type="Pfam" id="PF02582"/>
    </source>
</evidence>